<reference evidence="3" key="1">
    <citation type="journal article" date="2019" name="Int. J. Syst. Evol. Microbiol.">
        <title>The Global Catalogue of Microorganisms (GCM) 10K type strain sequencing project: providing services to taxonomists for standard genome sequencing and annotation.</title>
        <authorList>
            <consortium name="The Broad Institute Genomics Platform"/>
            <consortium name="The Broad Institute Genome Sequencing Center for Infectious Disease"/>
            <person name="Wu L."/>
            <person name="Ma J."/>
        </authorList>
    </citation>
    <scope>NUCLEOTIDE SEQUENCE [LARGE SCALE GENOMIC DNA]</scope>
    <source>
        <strain evidence="3">CCM 7526</strain>
    </source>
</reference>
<accession>A0ABW4AJK2</accession>
<evidence type="ECO:0008006" key="4">
    <source>
        <dbReference type="Google" id="ProtNLM"/>
    </source>
</evidence>
<comment type="caution">
    <text evidence="2">The sequence shown here is derived from an EMBL/GenBank/DDBJ whole genome shotgun (WGS) entry which is preliminary data.</text>
</comment>
<proteinExistence type="predicted"/>
<sequence length="159" mass="16861">MSAENSSAHPESAGEPTSPVSEAAAREIIAQIKVDSARTSVPVKRALADPAAFDVDPAGVWSRTSRHGAETLNVTSARQDLTGYQELASAVGGYRSGNAQCTQSFRFSQNAPAKQIPTLLMCWRISAGRSVYTVAANPDGRPSLARSLATIDREWATLT</sequence>
<evidence type="ECO:0000313" key="3">
    <source>
        <dbReference type="Proteomes" id="UP001597183"/>
    </source>
</evidence>
<keyword evidence="3" id="KW-1185">Reference proteome</keyword>
<protein>
    <recommendedName>
        <fullName evidence="4">Serine/threonine protein kinase</fullName>
    </recommendedName>
</protein>
<evidence type="ECO:0000256" key="1">
    <source>
        <dbReference type="SAM" id="MobiDB-lite"/>
    </source>
</evidence>
<gene>
    <name evidence="2" type="ORF">ACFQ5G_33795</name>
</gene>
<dbReference type="RefSeq" id="WP_317791021.1">
    <property type="nucleotide sequence ID" value="NZ_AP028461.1"/>
</dbReference>
<organism evidence="2 3">
    <name type="scientific">Actinoplanes sichuanensis</name>
    <dbReference type="NCBI Taxonomy" id="512349"/>
    <lineage>
        <taxon>Bacteria</taxon>
        <taxon>Bacillati</taxon>
        <taxon>Actinomycetota</taxon>
        <taxon>Actinomycetes</taxon>
        <taxon>Micromonosporales</taxon>
        <taxon>Micromonosporaceae</taxon>
        <taxon>Actinoplanes</taxon>
    </lineage>
</organism>
<name>A0ABW4AJK2_9ACTN</name>
<dbReference type="EMBL" id="JBHTMK010000043">
    <property type="protein sequence ID" value="MFD1370337.1"/>
    <property type="molecule type" value="Genomic_DNA"/>
</dbReference>
<feature type="region of interest" description="Disordered" evidence="1">
    <location>
        <begin position="1"/>
        <end position="24"/>
    </location>
</feature>
<evidence type="ECO:0000313" key="2">
    <source>
        <dbReference type="EMBL" id="MFD1370337.1"/>
    </source>
</evidence>
<dbReference type="Proteomes" id="UP001597183">
    <property type="component" value="Unassembled WGS sequence"/>
</dbReference>